<dbReference type="GO" id="GO:0016757">
    <property type="term" value="F:glycosyltransferase activity"/>
    <property type="evidence" value="ECO:0007669"/>
    <property type="project" value="UniProtKB-KW"/>
</dbReference>
<comment type="function">
    <text evidence="7">Catalyzes the glycosylation of 4,4'-diaponeurosporenoate, i.e. the esterification of glucose at the C1'' position with the carboxyl group of 4,4'-diaponeurosporenic acid, to form glycosyl-4,4'-diaponeurosporenoate. This is a step in the biosynthesis of staphyloxanthin, an orange pigment present in most staphylococci strains.</text>
</comment>
<comment type="similarity">
    <text evidence="9">Belongs to the glycosyltransferase 2 family. CrtQ subfamily.</text>
</comment>
<dbReference type="InterPro" id="IPR029044">
    <property type="entry name" value="Nucleotide-diphossugar_trans"/>
</dbReference>
<evidence type="ECO:0000256" key="8">
    <source>
        <dbReference type="ARBA" id="ARBA00037904"/>
    </source>
</evidence>
<comment type="pathway">
    <text evidence="8">Carotenoid biosynthesis; staphyloxanthin biosynthesis; staphyloxanthin from farnesyl diphosphate: step 4/5.</text>
</comment>
<dbReference type="GO" id="GO:0005886">
    <property type="term" value="C:plasma membrane"/>
    <property type="evidence" value="ECO:0007669"/>
    <property type="project" value="UniProtKB-SubCell"/>
</dbReference>
<dbReference type="Pfam" id="PF00535">
    <property type="entry name" value="Glycos_transf_2"/>
    <property type="match status" value="1"/>
</dbReference>
<evidence type="ECO:0000256" key="9">
    <source>
        <dbReference type="ARBA" id="ARBA00038120"/>
    </source>
</evidence>
<keyword evidence="11" id="KW-1133">Transmembrane helix</keyword>
<name>A0A6L8URZ9_9BACL</name>
<feature type="domain" description="Glycosyltransferase 2-like" evidence="12">
    <location>
        <begin position="48"/>
        <end position="189"/>
    </location>
</feature>
<comment type="caution">
    <text evidence="13">The sequence shown here is derived from an EMBL/GenBank/DDBJ whole genome shotgun (WGS) entry which is preliminary data.</text>
</comment>
<dbReference type="PANTHER" id="PTHR43646:SF2">
    <property type="entry name" value="GLYCOSYLTRANSFERASE 2-LIKE DOMAIN-CONTAINING PROTEIN"/>
    <property type="match status" value="1"/>
</dbReference>
<proteinExistence type="inferred from homology"/>
<feature type="transmembrane region" description="Helical" evidence="11">
    <location>
        <begin position="320"/>
        <end position="337"/>
    </location>
</feature>
<evidence type="ECO:0000256" key="6">
    <source>
        <dbReference type="ARBA" id="ARBA00023136"/>
    </source>
</evidence>
<organism evidence="13 14">
    <name type="scientific">Paenibacillus silvestris</name>
    <dbReference type="NCBI Taxonomy" id="2606219"/>
    <lineage>
        <taxon>Bacteria</taxon>
        <taxon>Bacillati</taxon>
        <taxon>Bacillota</taxon>
        <taxon>Bacilli</taxon>
        <taxon>Bacillales</taxon>
        <taxon>Paenibacillaceae</taxon>
        <taxon>Paenibacillus</taxon>
    </lineage>
</organism>
<evidence type="ECO:0000256" key="2">
    <source>
        <dbReference type="ARBA" id="ARBA00022475"/>
    </source>
</evidence>
<evidence type="ECO:0000259" key="12">
    <source>
        <dbReference type="Pfam" id="PF00535"/>
    </source>
</evidence>
<dbReference type="SUPFAM" id="SSF53448">
    <property type="entry name" value="Nucleotide-diphospho-sugar transferases"/>
    <property type="match status" value="1"/>
</dbReference>
<dbReference type="PANTHER" id="PTHR43646">
    <property type="entry name" value="GLYCOSYLTRANSFERASE"/>
    <property type="match status" value="1"/>
</dbReference>
<evidence type="ECO:0000256" key="10">
    <source>
        <dbReference type="ARBA" id="ARBA00040345"/>
    </source>
</evidence>
<keyword evidence="3" id="KW-0328">Glycosyltransferase</keyword>
<dbReference type="CDD" id="cd06423">
    <property type="entry name" value="CESA_like"/>
    <property type="match status" value="1"/>
</dbReference>
<keyword evidence="2" id="KW-1003">Cell membrane</keyword>
<protein>
    <recommendedName>
        <fullName evidence="10">4,4'-diaponeurosporenoate glycosyltransferase</fullName>
    </recommendedName>
</protein>
<feature type="transmembrane region" description="Helical" evidence="11">
    <location>
        <begin position="291"/>
        <end position="314"/>
    </location>
</feature>
<keyword evidence="6 11" id="KW-0472">Membrane</keyword>
<dbReference type="GO" id="GO:0016117">
    <property type="term" value="P:carotenoid biosynthetic process"/>
    <property type="evidence" value="ECO:0007669"/>
    <property type="project" value="UniProtKB-KW"/>
</dbReference>
<feature type="transmembrane region" description="Helical" evidence="11">
    <location>
        <begin position="175"/>
        <end position="197"/>
    </location>
</feature>
<dbReference type="EMBL" id="WTUZ01000004">
    <property type="protein sequence ID" value="MZQ80734.1"/>
    <property type="molecule type" value="Genomic_DNA"/>
</dbReference>
<dbReference type="AlphaFoldDB" id="A0A6L8URZ9"/>
<keyword evidence="5" id="KW-0125">Carotenoid biosynthesis</keyword>
<evidence type="ECO:0000256" key="11">
    <source>
        <dbReference type="SAM" id="Phobius"/>
    </source>
</evidence>
<evidence type="ECO:0000313" key="14">
    <source>
        <dbReference type="Proteomes" id="UP000481087"/>
    </source>
</evidence>
<evidence type="ECO:0000256" key="3">
    <source>
        <dbReference type="ARBA" id="ARBA00022676"/>
    </source>
</evidence>
<reference evidence="13 14" key="1">
    <citation type="submission" date="2019-12" db="EMBL/GenBank/DDBJ databases">
        <title>Paenibacillus sp. nov. sp. isolated from soil.</title>
        <authorList>
            <person name="Kim J."/>
            <person name="Jeong S.E."/>
            <person name="Jung H.S."/>
            <person name="Jeon C.O."/>
        </authorList>
    </citation>
    <scope>NUCLEOTIDE SEQUENCE [LARGE SCALE GENOMIC DNA]</scope>
    <source>
        <strain evidence="13 14">5J-6</strain>
    </source>
</reference>
<sequence length="393" mass="44855">MSTLGIIALLTLLYWLFVTMDVLKGLPHLRTLPKSKSSQFPDKPPLVSVIIAAKEEETTIRETVRHLLSQNYPRLEIIAVNDRSKDATGVRLEELRKWSEGKKDISTKLQIIHITHLPEGWLGKNHALYQGYLQARGQYLLFTDADILFTPGTIADAVSYMKEQDVQHLTLTPNMIARGALLKGFVHFFLFSFSLFVRPWRANIDNSKAPGIGIGAFNMVSRSAYEAIGMHKAIALRPDDDLQLGIFLKRAGFRQRILSAMHLLEVEWYPSLKEAVIGLEKNLFSGFRYSYIVALLACLGQIGFFIGPWLGLLFLWDWRGAVYAAAVILQIWLYRKLMSRIMSLRGDSAYLLPVSASLLVYTIVRSVWLTWKQGGIYWRGTFYSLRELKRSRR</sequence>
<keyword evidence="14" id="KW-1185">Reference proteome</keyword>
<dbReference type="InterPro" id="IPR001173">
    <property type="entry name" value="Glyco_trans_2-like"/>
</dbReference>
<keyword evidence="4 13" id="KW-0808">Transferase</keyword>
<dbReference type="RefSeq" id="WP_161404924.1">
    <property type="nucleotide sequence ID" value="NZ_WTUZ01000004.1"/>
</dbReference>
<dbReference type="Gene3D" id="3.90.550.10">
    <property type="entry name" value="Spore Coat Polysaccharide Biosynthesis Protein SpsA, Chain A"/>
    <property type="match status" value="1"/>
</dbReference>
<keyword evidence="11" id="KW-0812">Transmembrane</keyword>
<accession>A0A6L8URZ9</accession>
<evidence type="ECO:0000256" key="1">
    <source>
        <dbReference type="ARBA" id="ARBA00004236"/>
    </source>
</evidence>
<evidence type="ECO:0000256" key="7">
    <source>
        <dbReference type="ARBA" id="ARBA00037281"/>
    </source>
</evidence>
<comment type="subcellular location">
    <subcellularLocation>
        <location evidence="1">Cell membrane</location>
    </subcellularLocation>
</comment>
<feature type="transmembrane region" description="Helical" evidence="11">
    <location>
        <begin position="349"/>
        <end position="371"/>
    </location>
</feature>
<dbReference type="Proteomes" id="UP000481087">
    <property type="component" value="Unassembled WGS sequence"/>
</dbReference>
<evidence type="ECO:0000313" key="13">
    <source>
        <dbReference type="EMBL" id="MZQ80734.1"/>
    </source>
</evidence>
<evidence type="ECO:0000256" key="4">
    <source>
        <dbReference type="ARBA" id="ARBA00022679"/>
    </source>
</evidence>
<gene>
    <name evidence="13" type="ORF">GQF01_01090</name>
</gene>
<evidence type="ECO:0000256" key="5">
    <source>
        <dbReference type="ARBA" id="ARBA00022746"/>
    </source>
</evidence>